<dbReference type="Gene3D" id="3.40.50.720">
    <property type="entry name" value="NAD(P)-binding Rossmann-like Domain"/>
    <property type="match status" value="2"/>
</dbReference>
<comment type="similarity">
    <text evidence="3 9">Belongs to the D-isomer specific 2-hydroxyacid dehydrogenase family.</text>
</comment>
<keyword evidence="9" id="KW-0718">Serine biosynthesis</keyword>
<dbReference type="Pfam" id="PF01842">
    <property type="entry name" value="ACT"/>
    <property type="match status" value="1"/>
</dbReference>
<comment type="catalytic activity">
    <reaction evidence="8 9">
        <text>(2R)-3-phosphoglycerate + NAD(+) = 3-phosphooxypyruvate + NADH + H(+)</text>
        <dbReference type="Rhea" id="RHEA:12641"/>
        <dbReference type="ChEBI" id="CHEBI:15378"/>
        <dbReference type="ChEBI" id="CHEBI:18110"/>
        <dbReference type="ChEBI" id="CHEBI:57540"/>
        <dbReference type="ChEBI" id="CHEBI:57945"/>
        <dbReference type="ChEBI" id="CHEBI:58272"/>
        <dbReference type="EC" id="1.1.1.95"/>
    </reaction>
</comment>
<dbReference type="EC" id="1.1.1.95" evidence="9"/>
<evidence type="ECO:0000256" key="2">
    <source>
        <dbReference type="ARBA" id="ARBA00005216"/>
    </source>
</evidence>
<evidence type="ECO:0000256" key="5">
    <source>
        <dbReference type="ARBA" id="ARBA00023002"/>
    </source>
</evidence>
<keyword evidence="5 9" id="KW-0560">Oxidoreductase</keyword>
<evidence type="ECO:0000259" key="10">
    <source>
        <dbReference type="PROSITE" id="PS51671"/>
    </source>
</evidence>
<dbReference type="OrthoDB" id="9805416at2"/>
<dbReference type="Gene3D" id="3.30.1330.90">
    <property type="entry name" value="D-3-phosphoglycerate dehydrogenase, domain 3"/>
    <property type="match status" value="1"/>
</dbReference>
<dbReference type="InterPro" id="IPR029009">
    <property type="entry name" value="ASB_dom_sf"/>
</dbReference>
<dbReference type="Pfam" id="PF00389">
    <property type="entry name" value="2-Hacid_dh"/>
    <property type="match status" value="1"/>
</dbReference>
<protein>
    <recommendedName>
        <fullName evidence="4 9">D-3-phosphoglycerate dehydrogenase</fullName>
        <ecNumber evidence="9">1.1.1.95</ecNumber>
    </recommendedName>
</protein>
<evidence type="ECO:0000256" key="1">
    <source>
        <dbReference type="ARBA" id="ARBA00003800"/>
    </source>
</evidence>
<dbReference type="InterPro" id="IPR006236">
    <property type="entry name" value="PGDH"/>
</dbReference>
<proteinExistence type="inferred from homology"/>
<name>Q0F2Y4_9PROT</name>
<dbReference type="STRING" id="314344.AL013_04810"/>
<dbReference type="AlphaFoldDB" id="Q0F2Y4"/>
<dbReference type="PANTHER" id="PTHR42938:SF47">
    <property type="entry name" value="HYDROXYPYRUVATE REDUCTASE"/>
    <property type="match status" value="1"/>
</dbReference>
<dbReference type="SUPFAM" id="SSF55021">
    <property type="entry name" value="ACT-like"/>
    <property type="match status" value="1"/>
</dbReference>
<evidence type="ECO:0000256" key="3">
    <source>
        <dbReference type="ARBA" id="ARBA00005854"/>
    </source>
</evidence>
<sequence length="529" mass="56486">MPKVWIADKMSGRAIEVFKAHGIEVDYRPGLSDEEKLAIAADYDGIAVRSSTTLKGPLLDAAKRVKVIGRAGIGVDNVDVETCSRRGTVVMNTPFGNTITTAELAVAHIVAAARMIPQASASTRAGLWEKNRFMGMELTGKKAGVIGAGNIGAIVCDRLKGLHMSVHVYDPFISDERAAAMGVTKVATVAELAALVDVLTIHVPLLPATRNLIDADILAAMTPGSIVVNCARGGIIDEKALYDACKSGHLRAAALDVYEQEPARENPLFELDNVSFTPHIGASTDEAQENVAVQIAEQMSAYLLTGVVTNAVNVPSLSVEEQRLLAPYLLLAERMGSFLGQTMRPGYSRMTVHLEGHAASINRKPLINAMLQGLLSQSMEEVNAVNAGMLARERGIELVESARENADNFATLIRLQVEGDEGMRCVSGTLFDEKRARLVSFDTCDVEVAPAGNLIFLQNEDRPGVIAAIGAILAAANINIGDFRLGRREDTSNAVALIQVDTAPDETVLAELAKLPNVLMVRFAGLGDI</sequence>
<keyword evidence="9" id="KW-0028">Amino-acid biosynthesis</keyword>
<evidence type="ECO:0000256" key="4">
    <source>
        <dbReference type="ARBA" id="ARBA00021582"/>
    </source>
</evidence>
<reference evidence="11 12" key="1">
    <citation type="submission" date="2006-09" db="EMBL/GenBank/DDBJ databases">
        <authorList>
            <person name="Emerson D."/>
            <person name="Ferriera S."/>
            <person name="Johnson J."/>
            <person name="Kravitz S."/>
            <person name="Halpern A."/>
            <person name="Remington K."/>
            <person name="Beeson K."/>
            <person name="Tran B."/>
            <person name="Rogers Y.-H."/>
            <person name="Friedman R."/>
            <person name="Venter J.C."/>
        </authorList>
    </citation>
    <scope>NUCLEOTIDE SEQUENCE [LARGE SCALE GENOMIC DNA]</scope>
    <source>
        <strain evidence="11 12">PV-1</strain>
    </source>
</reference>
<dbReference type="FunCoup" id="Q0F2Y4">
    <property type="interactions" value="442"/>
</dbReference>
<dbReference type="InterPro" id="IPR045626">
    <property type="entry name" value="PGDH_ASB_dom"/>
</dbReference>
<dbReference type="InterPro" id="IPR029752">
    <property type="entry name" value="D-isomer_DH_CS1"/>
</dbReference>
<dbReference type="InterPro" id="IPR006140">
    <property type="entry name" value="D-isomer_DH_NAD-bd"/>
</dbReference>
<dbReference type="CDD" id="cd12173">
    <property type="entry name" value="PGDH_4"/>
    <property type="match status" value="1"/>
</dbReference>
<dbReference type="PROSITE" id="PS51671">
    <property type="entry name" value="ACT"/>
    <property type="match status" value="1"/>
</dbReference>
<dbReference type="InterPro" id="IPR036291">
    <property type="entry name" value="NAD(P)-bd_dom_sf"/>
</dbReference>
<dbReference type="NCBIfam" id="TIGR01327">
    <property type="entry name" value="PGDH"/>
    <property type="match status" value="1"/>
</dbReference>
<dbReference type="InterPro" id="IPR006139">
    <property type="entry name" value="D-isomer_2_OHA_DH_cat_dom"/>
</dbReference>
<dbReference type="GO" id="GO:0051287">
    <property type="term" value="F:NAD binding"/>
    <property type="evidence" value="ECO:0007669"/>
    <property type="project" value="UniProtKB-UniRule"/>
</dbReference>
<keyword evidence="12" id="KW-1185">Reference proteome</keyword>
<dbReference type="InterPro" id="IPR002912">
    <property type="entry name" value="ACT_dom"/>
</dbReference>
<keyword evidence="6 9" id="KW-0520">NAD</keyword>
<dbReference type="PANTHER" id="PTHR42938">
    <property type="entry name" value="FORMATE DEHYDROGENASE 1"/>
    <property type="match status" value="1"/>
</dbReference>
<comment type="function">
    <text evidence="1">Catalyzes the reversible oxidation of 3-phospho-D-glycerate to 3-phosphonooxypyruvate, the first step of the phosphorylated L-serine biosynthesis pathway. Also catalyzes the reversible oxidation of 2-hydroxyglutarate to 2-oxoglutarate.</text>
</comment>
<dbReference type="Gene3D" id="3.30.70.260">
    <property type="match status" value="1"/>
</dbReference>
<dbReference type="Pfam" id="PF02826">
    <property type="entry name" value="2-Hacid_dh_C"/>
    <property type="match status" value="1"/>
</dbReference>
<evidence type="ECO:0000313" key="12">
    <source>
        <dbReference type="Proteomes" id="UP000005297"/>
    </source>
</evidence>
<dbReference type="SUPFAM" id="SSF51735">
    <property type="entry name" value="NAD(P)-binding Rossmann-fold domains"/>
    <property type="match status" value="1"/>
</dbReference>
<dbReference type="InterPro" id="IPR045865">
    <property type="entry name" value="ACT-like_dom_sf"/>
</dbReference>
<organism evidence="11 12">
    <name type="scientific">Mariprofundus ferrooxydans PV-1</name>
    <dbReference type="NCBI Taxonomy" id="314345"/>
    <lineage>
        <taxon>Bacteria</taxon>
        <taxon>Pseudomonadati</taxon>
        <taxon>Pseudomonadota</taxon>
        <taxon>Candidatius Mariprofundia</taxon>
        <taxon>Mariprofundales</taxon>
        <taxon>Mariprofundaceae</taxon>
        <taxon>Mariprofundus</taxon>
    </lineage>
</organism>
<dbReference type="PROSITE" id="PS00065">
    <property type="entry name" value="D_2_HYDROXYACID_DH_1"/>
    <property type="match status" value="1"/>
</dbReference>
<dbReference type="FunFam" id="3.40.50.720:FF:000021">
    <property type="entry name" value="D-3-phosphoglycerate dehydrogenase"/>
    <property type="match status" value="1"/>
</dbReference>
<comment type="pathway">
    <text evidence="2 9">Amino-acid biosynthesis; L-serine biosynthesis; L-serine from 3-phospho-D-glycerate: step 1/3.</text>
</comment>
<evidence type="ECO:0000256" key="6">
    <source>
        <dbReference type="ARBA" id="ARBA00023027"/>
    </source>
</evidence>
<comment type="caution">
    <text evidence="11">The sequence shown here is derived from an EMBL/GenBank/DDBJ whole genome shotgun (WGS) entry which is preliminary data.</text>
</comment>
<dbReference type="Proteomes" id="UP000005297">
    <property type="component" value="Unassembled WGS sequence"/>
</dbReference>
<dbReference type="UniPathway" id="UPA00135">
    <property type="reaction ID" value="UER00196"/>
</dbReference>
<evidence type="ECO:0000256" key="8">
    <source>
        <dbReference type="ARBA" id="ARBA00048731"/>
    </source>
</evidence>
<dbReference type="InParanoid" id="Q0F2Y4"/>
<dbReference type="HOGENOM" id="CLU_019796_8_1_0"/>
<dbReference type="RefSeq" id="WP_009851301.1">
    <property type="nucleotide sequence ID" value="NZ_DS022295.1"/>
</dbReference>
<evidence type="ECO:0000313" key="11">
    <source>
        <dbReference type="EMBL" id="EAU56157.1"/>
    </source>
</evidence>
<evidence type="ECO:0000256" key="9">
    <source>
        <dbReference type="RuleBase" id="RU363003"/>
    </source>
</evidence>
<comment type="catalytic activity">
    <reaction evidence="7">
        <text>(R)-2-hydroxyglutarate + NAD(+) = 2-oxoglutarate + NADH + H(+)</text>
        <dbReference type="Rhea" id="RHEA:49612"/>
        <dbReference type="ChEBI" id="CHEBI:15378"/>
        <dbReference type="ChEBI" id="CHEBI:15801"/>
        <dbReference type="ChEBI" id="CHEBI:16810"/>
        <dbReference type="ChEBI" id="CHEBI:57540"/>
        <dbReference type="ChEBI" id="CHEBI:57945"/>
        <dbReference type="EC" id="1.1.1.399"/>
    </reaction>
</comment>
<dbReference type="Pfam" id="PF19304">
    <property type="entry name" value="PGDH_inter"/>
    <property type="match status" value="1"/>
</dbReference>
<dbReference type="GO" id="GO:0006564">
    <property type="term" value="P:L-serine biosynthetic process"/>
    <property type="evidence" value="ECO:0007669"/>
    <property type="project" value="UniProtKB-UniRule"/>
</dbReference>
<dbReference type="EMBL" id="AATS01000001">
    <property type="protein sequence ID" value="EAU56157.1"/>
    <property type="molecule type" value="Genomic_DNA"/>
</dbReference>
<evidence type="ECO:0000256" key="7">
    <source>
        <dbReference type="ARBA" id="ARBA00048126"/>
    </source>
</evidence>
<dbReference type="SUPFAM" id="SSF52283">
    <property type="entry name" value="Formate/glycerate dehydrogenase catalytic domain-like"/>
    <property type="match status" value="1"/>
</dbReference>
<gene>
    <name evidence="11" type="ORF">SPV1_05033</name>
</gene>
<dbReference type="GO" id="GO:0004617">
    <property type="term" value="F:phosphoglycerate dehydrogenase activity"/>
    <property type="evidence" value="ECO:0007669"/>
    <property type="project" value="UniProtKB-UniRule"/>
</dbReference>
<dbReference type="eggNOG" id="COG1052">
    <property type="taxonomic scope" value="Bacteria"/>
</dbReference>
<dbReference type="SUPFAM" id="SSF143548">
    <property type="entry name" value="Serine metabolism enzymes domain"/>
    <property type="match status" value="1"/>
</dbReference>
<accession>Q0F2Y4</accession>
<feature type="domain" description="ACT" evidence="10">
    <location>
        <begin position="454"/>
        <end position="526"/>
    </location>
</feature>